<dbReference type="InterPro" id="IPR005707">
    <property type="entry name" value="Ribosomal_uS2_euk/arc"/>
</dbReference>
<dbReference type="Gene3D" id="3.40.50.10490">
    <property type="entry name" value="Glucose-6-phosphate isomerase like protein, domain 1"/>
    <property type="match status" value="1"/>
</dbReference>
<keyword evidence="2 5" id="KW-0689">Ribosomal protein</keyword>
<keyword evidence="3 5" id="KW-0687">Ribonucleoprotein</keyword>
<sequence length="209" mass="23142">MTEGVDYEKGVGVELLVPINVYLEAGVHIGTYMCTKHMKKFVFRQRPDGPYVLDVRKIDERIRIAAKFIARFKPEAVLAVSARQYGYVPVQKFAEVTGGKVVVGRFIPGTLTNPWLNNYIEPDILIVTDPRVDQQAILEASRVGIPVVAIASTDAKTNNVDLIIPGNNKGRKSLAVIYWLLARQVLRERGVIPPNGDLSVGPDAFETKV</sequence>
<dbReference type="Pfam" id="PF00318">
    <property type="entry name" value="Ribosomal_S2"/>
    <property type="match status" value="2"/>
</dbReference>
<dbReference type="GO" id="GO:0006412">
    <property type="term" value="P:translation"/>
    <property type="evidence" value="ECO:0007669"/>
    <property type="project" value="UniProtKB-UniRule"/>
</dbReference>
<proteinExistence type="inferred from homology"/>
<dbReference type="InterPro" id="IPR001865">
    <property type="entry name" value="Ribosomal_uS2"/>
</dbReference>
<evidence type="ECO:0000256" key="1">
    <source>
        <dbReference type="ARBA" id="ARBA00006242"/>
    </source>
</evidence>
<dbReference type="InterPro" id="IPR023454">
    <property type="entry name" value="Ribosomal_uS2_arc"/>
</dbReference>
<dbReference type="AlphaFoldDB" id="A0A2R7Y4C1"/>
<dbReference type="InterPro" id="IPR018130">
    <property type="entry name" value="Ribosomal_uS2_CS"/>
</dbReference>
<evidence type="ECO:0000313" key="8">
    <source>
        <dbReference type="Proteomes" id="UP000244093"/>
    </source>
</evidence>
<dbReference type="PRINTS" id="PR00395">
    <property type="entry name" value="RIBOSOMALS2"/>
</dbReference>
<evidence type="ECO:0000256" key="5">
    <source>
        <dbReference type="HAMAP-Rule" id="MF_00291"/>
    </source>
</evidence>
<comment type="caution">
    <text evidence="7">The sequence shown here is derived from an EMBL/GenBank/DDBJ whole genome shotgun (WGS) entry which is preliminary data.</text>
</comment>
<dbReference type="CDD" id="cd01425">
    <property type="entry name" value="RPS2"/>
    <property type="match status" value="1"/>
</dbReference>
<evidence type="ECO:0000256" key="6">
    <source>
        <dbReference type="RuleBase" id="RU003631"/>
    </source>
</evidence>
<comment type="similarity">
    <text evidence="1 5 6">Belongs to the universal ribosomal protein uS2 family.</text>
</comment>
<dbReference type="HAMAP" id="MF_00291_A">
    <property type="entry name" value="Ribosomal_uS2_A"/>
    <property type="match status" value="1"/>
</dbReference>
<evidence type="ECO:0000256" key="3">
    <source>
        <dbReference type="ARBA" id="ARBA00023274"/>
    </source>
</evidence>
<evidence type="ECO:0000256" key="4">
    <source>
        <dbReference type="ARBA" id="ARBA00035256"/>
    </source>
</evidence>
<dbReference type="PANTHER" id="PTHR11489">
    <property type="entry name" value="40S RIBOSOMAL PROTEIN SA"/>
    <property type="match status" value="1"/>
</dbReference>
<dbReference type="PROSITE" id="PS00963">
    <property type="entry name" value="RIBOSOMAL_S2_2"/>
    <property type="match status" value="1"/>
</dbReference>
<reference evidence="7 8" key="1">
    <citation type="journal article" date="2018" name="Syst. Appl. Microbiol.">
        <title>A new symbiotic nanoarchaeote (Candidatus Nanoclepta minutus) and its host (Zestosphaera tikiterensis gen. nov., sp. nov.) from a New Zealand hot spring.</title>
        <authorList>
            <person name="St John E."/>
            <person name="Liu Y."/>
            <person name="Podar M."/>
            <person name="Stott M.B."/>
            <person name="Meneghin J."/>
            <person name="Chen Z."/>
            <person name="Lagutin K."/>
            <person name="Mitchell K."/>
            <person name="Reysenbach A.L."/>
        </authorList>
    </citation>
    <scope>NUCLEOTIDE SEQUENCE [LARGE SCALE GENOMIC DNA]</scope>
    <source>
        <strain evidence="7">NZ3</strain>
    </source>
</reference>
<gene>
    <name evidence="5" type="primary">rps2</name>
    <name evidence="7" type="ORF">B7O98_05930</name>
</gene>
<dbReference type="GO" id="GO:0015935">
    <property type="term" value="C:small ribosomal subunit"/>
    <property type="evidence" value="ECO:0007669"/>
    <property type="project" value="InterPro"/>
</dbReference>
<dbReference type="NCBIfam" id="TIGR01012">
    <property type="entry name" value="uS2_euk_arch"/>
    <property type="match status" value="1"/>
</dbReference>
<protein>
    <recommendedName>
        <fullName evidence="4 5">Small ribosomal subunit protein uS2</fullName>
    </recommendedName>
</protein>
<name>A0A2R7Y4C1_9CREN</name>
<evidence type="ECO:0000256" key="2">
    <source>
        <dbReference type="ARBA" id="ARBA00022980"/>
    </source>
</evidence>
<dbReference type="GO" id="GO:0003735">
    <property type="term" value="F:structural constituent of ribosome"/>
    <property type="evidence" value="ECO:0007669"/>
    <property type="project" value="InterPro"/>
</dbReference>
<evidence type="ECO:0000313" key="7">
    <source>
        <dbReference type="EMBL" id="PUA32207.1"/>
    </source>
</evidence>
<accession>A0A2R7Y4C1</accession>
<dbReference type="InterPro" id="IPR023591">
    <property type="entry name" value="Ribosomal_uS2_flav_dom_sf"/>
</dbReference>
<dbReference type="FunFam" id="3.40.50.10490:FF:000030">
    <property type="entry name" value="30S ribosomal protein S2"/>
    <property type="match status" value="1"/>
</dbReference>
<dbReference type="EMBL" id="NBVN01000004">
    <property type="protein sequence ID" value="PUA32207.1"/>
    <property type="molecule type" value="Genomic_DNA"/>
</dbReference>
<dbReference type="SUPFAM" id="SSF52313">
    <property type="entry name" value="Ribosomal protein S2"/>
    <property type="match status" value="1"/>
</dbReference>
<organism evidence="7 8">
    <name type="scientific">Zestosphaera tikiterensis</name>
    <dbReference type="NCBI Taxonomy" id="1973259"/>
    <lineage>
        <taxon>Archaea</taxon>
        <taxon>Thermoproteota</taxon>
        <taxon>Thermoprotei</taxon>
        <taxon>Desulfurococcales</taxon>
        <taxon>Desulfurococcaceae</taxon>
        <taxon>Zestosphaera</taxon>
    </lineage>
</organism>
<dbReference type="Proteomes" id="UP000244093">
    <property type="component" value="Unassembled WGS sequence"/>
</dbReference>